<dbReference type="SMART" id="SM00448">
    <property type="entry name" value="REC"/>
    <property type="match status" value="1"/>
</dbReference>
<dbReference type="AlphaFoldDB" id="A0A3N6NQB2"/>
<dbReference type="Gene3D" id="3.40.50.2300">
    <property type="match status" value="1"/>
</dbReference>
<evidence type="ECO:0000259" key="4">
    <source>
        <dbReference type="PROSITE" id="PS50110"/>
    </source>
</evidence>
<dbReference type="InterPro" id="IPR001789">
    <property type="entry name" value="Sig_transdc_resp-reg_receiver"/>
</dbReference>
<evidence type="ECO:0000313" key="5">
    <source>
        <dbReference type="EMBL" id="RQH50238.1"/>
    </source>
</evidence>
<evidence type="ECO:0000256" key="2">
    <source>
        <dbReference type="ARBA" id="ARBA00023012"/>
    </source>
</evidence>
<feature type="domain" description="Response regulatory" evidence="4">
    <location>
        <begin position="5"/>
        <end position="121"/>
    </location>
</feature>
<dbReference type="RefSeq" id="WP_124145090.1">
    <property type="nucleotide sequence ID" value="NZ_CAWOKI010000065.1"/>
</dbReference>
<dbReference type="GO" id="GO:0000160">
    <property type="term" value="P:phosphorelay signal transduction system"/>
    <property type="evidence" value="ECO:0007669"/>
    <property type="project" value="UniProtKB-KW"/>
</dbReference>
<dbReference type="Pfam" id="PF00072">
    <property type="entry name" value="Response_reg"/>
    <property type="match status" value="1"/>
</dbReference>
<dbReference type="SUPFAM" id="SSF52172">
    <property type="entry name" value="CheY-like"/>
    <property type="match status" value="1"/>
</dbReference>
<evidence type="ECO:0000256" key="3">
    <source>
        <dbReference type="PROSITE-ProRule" id="PRU00169"/>
    </source>
</evidence>
<keyword evidence="6" id="KW-1185">Reference proteome</keyword>
<evidence type="ECO:0000256" key="1">
    <source>
        <dbReference type="ARBA" id="ARBA00022553"/>
    </source>
</evidence>
<organism evidence="5 6">
    <name type="scientific">Okeania hirsuta</name>
    <dbReference type="NCBI Taxonomy" id="1458930"/>
    <lineage>
        <taxon>Bacteria</taxon>
        <taxon>Bacillati</taxon>
        <taxon>Cyanobacteriota</taxon>
        <taxon>Cyanophyceae</taxon>
        <taxon>Oscillatoriophycideae</taxon>
        <taxon>Oscillatoriales</taxon>
        <taxon>Microcoleaceae</taxon>
        <taxon>Okeania</taxon>
    </lineage>
</organism>
<dbReference type="InterPro" id="IPR050595">
    <property type="entry name" value="Bact_response_regulator"/>
</dbReference>
<evidence type="ECO:0000313" key="6">
    <source>
        <dbReference type="Proteomes" id="UP000269154"/>
    </source>
</evidence>
<gene>
    <name evidence="5" type="ORF">D5R40_06700</name>
</gene>
<protein>
    <submittedName>
        <fullName evidence="5">Response regulator</fullName>
    </submittedName>
</protein>
<comment type="caution">
    <text evidence="5">The sequence shown here is derived from an EMBL/GenBank/DDBJ whole genome shotgun (WGS) entry which is preliminary data.</text>
</comment>
<keyword evidence="1 3" id="KW-0597">Phosphoprotein</keyword>
<dbReference type="PANTHER" id="PTHR44591:SF14">
    <property type="entry name" value="PROTEIN PILG"/>
    <property type="match status" value="1"/>
</dbReference>
<keyword evidence="2" id="KW-0902">Two-component regulatory system</keyword>
<dbReference type="Proteomes" id="UP000269154">
    <property type="component" value="Unassembled WGS sequence"/>
</dbReference>
<dbReference type="PROSITE" id="PS50110">
    <property type="entry name" value="RESPONSE_REGULATORY"/>
    <property type="match status" value="1"/>
</dbReference>
<proteinExistence type="predicted"/>
<feature type="modified residue" description="4-aspartylphosphate" evidence="3">
    <location>
        <position position="54"/>
    </location>
</feature>
<dbReference type="InterPro" id="IPR011006">
    <property type="entry name" value="CheY-like_superfamily"/>
</dbReference>
<accession>A0A3N6NQB2</accession>
<name>A0A3N6NQB2_9CYAN</name>
<dbReference type="PANTHER" id="PTHR44591">
    <property type="entry name" value="STRESS RESPONSE REGULATOR PROTEIN 1"/>
    <property type="match status" value="1"/>
</dbReference>
<dbReference type="OrthoDB" id="582422at2"/>
<reference evidence="5 6" key="1">
    <citation type="journal article" date="2018" name="ACS Chem. Biol.">
        <title>Ketoreductase domain dysfunction expands chemodiversity: malyngamide biosynthesis in the cyanobacterium Okeania hirsuta.</title>
        <authorList>
            <person name="Moss N.A."/>
            <person name="Leao T."/>
            <person name="Rankin M."/>
            <person name="McCullough T.M."/>
            <person name="Qu P."/>
            <person name="Korobeynikov A."/>
            <person name="Smith J.L."/>
            <person name="Gerwick L."/>
            <person name="Gerwick W.H."/>
        </authorList>
    </citation>
    <scope>NUCLEOTIDE SEQUENCE [LARGE SCALE GENOMIC DNA]</scope>
    <source>
        <strain evidence="5 6">PAB10Feb10-1</strain>
    </source>
</reference>
<dbReference type="EMBL" id="RCBY01000024">
    <property type="protein sequence ID" value="RQH50238.1"/>
    <property type="molecule type" value="Genomic_DNA"/>
</dbReference>
<sequence length="160" mass="18212">MVKKTVLIVDDCEIVRKLGSHFLTKMGLNIILASDGLEALEKIKLEHPDLVLLDIIMPKMNGYSVCRQIKSEPKIMNIPVVFFSSKNKEVDVYWAMKQGANGYISKPIKKSELMAIMARFNIIANVNPKYSDQFLYKQGCIRILSPEIESKSNCYEFCTT</sequence>